<dbReference type="WBParaSite" id="L893_g11577.t1">
    <property type="protein sequence ID" value="L893_g11577.t1"/>
    <property type="gene ID" value="L893_g11577"/>
</dbReference>
<protein>
    <submittedName>
        <fullName evidence="3">Activating transcription factor 7-interacting protein 1</fullName>
    </submittedName>
</protein>
<dbReference type="AlphaFoldDB" id="A0A1I7Y0T0"/>
<feature type="compositionally biased region" description="Low complexity" evidence="1">
    <location>
        <begin position="14"/>
        <end position="24"/>
    </location>
</feature>
<name>A0A1I7Y0T0_9BILA</name>
<keyword evidence="2" id="KW-1185">Reference proteome</keyword>
<accession>A0A1I7Y0T0</accession>
<organism evidence="2 3">
    <name type="scientific">Steinernema glaseri</name>
    <dbReference type="NCBI Taxonomy" id="37863"/>
    <lineage>
        <taxon>Eukaryota</taxon>
        <taxon>Metazoa</taxon>
        <taxon>Ecdysozoa</taxon>
        <taxon>Nematoda</taxon>
        <taxon>Chromadorea</taxon>
        <taxon>Rhabditida</taxon>
        <taxon>Tylenchina</taxon>
        <taxon>Panagrolaimomorpha</taxon>
        <taxon>Strongyloidoidea</taxon>
        <taxon>Steinernematidae</taxon>
        <taxon>Steinernema</taxon>
    </lineage>
</organism>
<dbReference type="Proteomes" id="UP000095287">
    <property type="component" value="Unplaced"/>
</dbReference>
<sequence length="68" mass="7578">MKIESAKGSKGTSAQQHSQQQQQRRAARLQRTVKVQQSLTTPLTGIDLQAPTIVQDMPGTVTYNHFQQ</sequence>
<evidence type="ECO:0000313" key="2">
    <source>
        <dbReference type="Proteomes" id="UP000095287"/>
    </source>
</evidence>
<reference evidence="3" key="1">
    <citation type="submission" date="2016-11" db="UniProtKB">
        <authorList>
            <consortium name="WormBaseParasite"/>
        </authorList>
    </citation>
    <scope>IDENTIFICATION</scope>
</reference>
<evidence type="ECO:0000256" key="1">
    <source>
        <dbReference type="SAM" id="MobiDB-lite"/>
    </source>
</evidence>
<proteinExistence type="predicted"/>
<feature type="region of interest" description="Disordered" evidence="1">
    <location>
        <begin position="1"/>
        <end position="33"/>
    </location>
</feature>
<evidence type="ECO:0000313" key="3">
    <source>
        <dbReference type="WBParaSite" id="L893_g11577.t1"/>
    </source>
</evidence>